<keyword evidence="1" id="KW-0472">Membrane</keyword>
<proteinExistence type="predicted"/>
<dbReference type="OrthoDB" id="5470905at2"/>
<feature type="transmembrane region" description="Helical" evidence="1">
    <location>
        <begin position="34"/>
        <end position="56"/>
    </location>
</feature>
<evidence type="ECO:0000313" key="2">
    <source>
        <dbReference type="EMBL" id="MYL85257.1"/>
    </source>
</evidence>
<keyword evidence="3" id="KW-1185">Reference proteome</keyword>
<name>A0A7C9N2Z2_9BACT</name>
<evidence type="ECO:0000313" key="3">
    <source>
        <dbReference type="Proteomes" id="UP000482487"/>
    </source>
</evidence>
<accession>A0A7C9N2Z2</accession>
<keyword evidence="1" id="KW-0812">Transmembrane</keyword>
<keyword evidence="1" id="KW-1133">Transmembrane helix</keyword>
<protein>
    <submittedName>
        <fullName evidence="2">Uncharacterized protein</fullName>
    </submittedName>
</protein>
<comment type="caution">
    <text evidence="2">The sequence shown here is derived from an EMBL/GenBank/DDBJ whole genome shotgun (WGS) entry which is preliminary data.</text>
</comment>
<reference evidence="2 3" key="1">
    <citation type="submission" date="2020-01" db="EMBL/GenBank/DDBJ databases">
        <title>Genome sequence of Desulfovibrio aerotolerans DSM 16695(T).</title>
        <authorList>
            <person name="Karnachuk O."/>
            <person name="Avakyan M."/>
            <person name="Mardanov A."/>
            <person name="Kadnikov V."/>
            <person name="Ravin N."/>
        </authorList>
    </citation>
    <scope>NUCLEOTIDE SEQUENCE [LARGE SCALE GENOMIC DNA]</scope>
    <source>
        <strain evidence="2 3">DSM 16695</strain>
    </source>
</reference>
<dbReference type="AlphaFoldDB" id="A0A7C9N2Z2"/>
<dbReference type="RefSeq" id="WP_160964047.1">
    <property type="nucleotide sequence ID" value="NZ_WVUD01000070.1"/>
</dbReference>
<sequence length="201" mass="22359">MPYDNCDGESVPWPGLSAEQTGVWLHRYQRNARVYAWGFYVALLPLVFIIIWTSMGELNADVFWSLGFFALVTFLLAFFSQRTAEAQWVGVVVDKYIKTTTPPRHTSGRNGGSGYFCIAVLTKQNKKVLIRASQAVYAYFALGDLIFKAPALNWPEKATLAGSTRMCLCCGAVLQQLEAACPRCQAPVLDHDAAFRFSANE</sequence>
<evidence type="ECO:0000256" key="1">
    <source>
        <dbReference type="SAM" id="Phobius"/>
    </source>
</evidence>
<feature type="transmembrane region" description="Helical" evidence="1">
    <location>
        <begin position="62"/>
        <end position="79"/>
    </location>
</feature>
<gene>
    <name evidence="2" type="ORF">GTA51_19360</name>
</gene>
<organism evidence="2 3">
    <name type="scientific">Solidesulfovibrio aerotolerans</name>
    <dbReference type="NCBI Taxonomy" id="295255"/>
    <lineage>
        <taxon>Bacteria</taxon>
        <taxon>Pseudomonadati</taxon>
        <taxon>Thermodesulfobacteriota</taxon>
        <taxon>Desulfovibrionia</taxon>
        <taxon>Desulfovibrionales</taxon>
        <taxon>Desulfovibrionaceae</taxon>
        <taxon>Solidesulfovibrio</taxon>
    </lineage>
</organism>
<dbReference type="EMBL" id="WVUD01000070">
    <property type="protein sequence ID" value="MYL85257.1"/>
    <property type="molecule type" value="Genomic_DNA"/>
</dbReference>
<dbReference type="Proteomes" id="UP000482487">
    <property type="component" value="Unassembled WGS sequence"/>
</dbReference>